<organism evidence="2 3">
    <name type="scientific">Sphingobium psychrophilum</name>
    <dbReference type="NCBI Taxonomy" id="2728834"/>
    <lineage>
        <taxon>Bacteria</taxon>
        <taxon>Pseudomonadati</taxon>
        <taxon>Pseudomonadota</taxon>
        <taxon>Alphaproteobacteria</taxon>
        <taxon>Sphingomonadales</taxon>
        <taxon>Sphingomonadaceae</taxon>
        <taxon>Sphingobium</taxon>
    </lineage>
</organism>
<name>A0A7X9WVW3_9SPHN</name>
<dbReference type="SUPFAM" id="SSF53474">
    <property type="entry name" value="alpha/beta-Hydrolases"/>
    <property type="match status" value="1"/>
</dbReference>
<dbReference type="Gene3D" id="3.40.50.1820">
    <property type="entry name" value="alpha/beta hydrolase"/>
    <property type="match status" value="1"/>
</dbReference>
<feature type="domain" description="AB hydrolase-1" evidence="1">
    <location>
        <begin position="36"/>
        <end position="282"/>
    </location>
</feature>
<dbReference type="RefSeq" id="WP_169573415.1">
    <property type="nucleotide sequence ID" value="NZ_JABBFV010000007.1"/>
</dbReference>
<dbReference type="Proteomes" id="UP000519023">
    <property type="component" value="Unassembled WGS sequence"/>
</dbReference>
<dbReference type="EMBL" id="JABBFV010000007">
    <property type="protein sequence ID" value="NML10862.1"/>
    <property type="molecule type" value="Genomic_DNA"/>
</dbReference>
<protein>
    <submittedName>
        <fullName evidence="2">Alpha/beta hydrolase</fullName>
    </submittedName>
</protein>
<evidence type="ECO:0000259" key="1">
    <source>
        <dbReference type="Pfam" id="PF12697"/>
    </source>
</evidence>
<keyword evidence="2" id="KW-0378">Hydrolase</keyword>
<dbReference type="GO" id="GO:0016787">
    <property type="term" value="F:hydrolase activity"/>
    <property type="evidence" value="ECO:0007669"/>
    <property type="project" value="UniProtKB-KW"/>
</dbReference>
<evidence type="ECO:0000313" key="2">
    <source>
        <dbReference type="EMBL" id="NML10862.1"/>
    </source>
</evidence>
<dbReference type="Pfam" id="PF12697">
    <property type="entry name" value="Abhydrolase_6"/>
    <property type="match status" value="1"/>
</dbReference>
<dbReference type="InterPro" id="IPR029058">
    <property type="entry name" value="AB_hydrolase_fold"/>
</dbReference>
<dbReference type="InterPro" id="IPR000073">
    <property type="entry name" value="AB_hydrolase_1"/>
</dbReference>
<proteinExistence type="predicted"/>
<comment type="caution">
    <text evidence="2">The sequence shown here is derived from an EMBL/GenBank/DDBJ whole genome shotgun (WGS) entry which is preliminary data.</text>
</comment>
<keyword evidence="3" id="KW-1185">Reference proteome</keyword>
<sequence>MSGYSDGYWWSPDGLRLHYRDYARNGGAGDDGRPPLLCLPGLTRNARDFEPLAGRLAGEWRLICPDMRGRAESAYAKDAMTYVPLTYLQDISRLLADLAITRFVAVGTSLGGVITMLIAATHKEWLAGALLNDVGPVLDEGGLARIRSYVGVGQSHPTWVHAARALADANGDVYPGYDLEQWLAMAKRLYRLNSGGRVVLDYDMKIAEPIRAMGSEAGVDMWPVMQAFQGVPTLLLRGERSDLLSAATAQRMAEGIGDSVELTTVPGVGHAPALDEPESVAAIDRLLDRVLHG</sequence>
<reference evidence="2 3" key="1">
    <citation type="submission" date="2020-04" db="EMBL/GenBank/DDBJ databases">
        <title>Sphingobium sp. AR-3-1 isolated from Arctic soil.</title>
        <authorList>
            <person name="Dahal R.H."/>
            <person name="Chaudhary D.K."/>
        </authorList>
    </citation>
    <scope>NUCLEOTIDE SEQUENCE [LARGE SCALE GENOMIC DNA]</scope>
    <source>
        <strain evidence="2 3">AR-3-1</strain>
    </source>
</reference>
<gene>
    <name evidence="2" type="ORF">HHL08_12030</name>
</gene>
<dbReference type="AlphaFoldDB" id="A0A7X9WVW3"/>
<dbReference type="PANTHER" id="PTHR43798">
    <property type="entry name" value="MONOACYLGLYCEROL LIPASE"/>
    <property type="match status" value="1"/>
</dbReference>
<evidence type="ECO:0000313" key="3">
    <source>
        <dbReference type="Proteomes" id="UP000519023"/>
    </source>
</evidence>
<dbReference type="InterPro" id="IPR050266">
    <property type="entry name" value="AB_hydrolase_sf"/>
</dbReference>
<accession>A0A7X9WVW3</accession>